<dbReference type="Proteomes" id="UP000248314">
    <property type="component" value="Unassembled WGS sequence"/>
</dbReference>
<protein>
    <submittedName>
        <fullName evidence="2">Uncharacterized protein</fullName>
    </submittedName>
</protein>
<evidence type="ECO:0000313" key="2">
    <source>
        <dbReference type="EMBL" id="PXX20092.1"/>
    </source>
</evidence>
<keyword evidence="1" id="KW-0812">Transmembrane</keyword>
<dbReference type="EMBL" id="QJJX01000033">
    <property type="protein sequence ID" value="PXX20092.1"/>
    <property type="molecule type" value="Genomic_DNA"/>
</dbReference>
<reference evidence="2 3" key="1">
    <citation type="submission" date="2018-05" db="EMBL/GenBank/DDBJ databases">
        <title>Genomic Encyclopedia of Type Strains, Phase I: the one thousand microbial genomes (KMG-I) project.</title>
        <authorList>
            <person name="Kyrpides N."/>
        </authorList>
    </citation>
    <scope>NUCLEOTIDE SEQUENCE [LARGE SCALE GENOMIC DNA]</scope>
    <source>
        <strain evidence="2 3">DSM 15611</strain>
    </source>
</reference>
<evidence type="ECO:0000313" key="3">
    <source>
        <dbReference type="Proteomes" id="UP000248314"/>
    </source>
</evidence>
<dbReference type="AlphaFoldDB" id="A0A318I6H3"/>
<accession>A0A318I6H3</accession>
<gene>
    <name evidence="2" type="ORF">EJ73_02282</name>
</gene>
<keyword evidence="3" id="KW-1185">Reference proteome</keyword>
<evidence type="ECO:0000256" key="1">
    <source>
        <dbReference type="SAM" id="Phobius"/>
    </source>
</evidence>
<sequence>MFSYRTILEKTTLQKRFKTHQNDANSEMVTRFKLPFFANYYVFAFLFYEKSRILRIDNMPKMPTITHVFATLFAAKHLVISYKMQC</sequence>
<comment type="caution">
    <text evidence="2">The sequence shown here is derived from an EMBL/GenBank/DDBJ whole genome shotgun (WGS) entry which is preliminary data.</text>
</comment>
<proteinExistence type="predicted"/>
<name>A0A318I6H3_9BACT</name>
<keyword evidence="1" id="KW-1133">Transmembrane helix</keyword>
<organism evidence="2 3">
    <name type="scientific">Hoylesella shahii DSM 15611 = JCM 12083</name>
    <dbReference type="NCBI Taxonomy" id="1122991"/>
    <lineage>
        <taxon>Bacteria</taxon>
        <taxon>Pseudomonadati</taxon>
        <taxon>Bacteroidota</taxon>
        <taxon>Bacteroidia</taxon>
        <taxon>Bacteroidales</taxon>
        <taxon>Prevotellaceae</taxon>
        <taxon>Hoylesella</taxon>
    </lineage>
</organism>
<feature type="transmembrane region" description="Helical" evidence="1">
    <location>
        <begin position="32"/>
        <end position="48"/>
    </location>
</feature>
<keyword evidence="1" id="KW-0472">Membrane</keyword>